<dbReference type="AlphaFoldDB" id="J4H288"/>
<sequence length="541" mass="61253">MLLQLNEDVVSHIISYLSIRDSLNLSVAARGIHLVARQHAYSVVEIDDLTPTGDQVYQFCLHMLDDIPGRLHWLRGLTIAFRHPNRTSVATLDNFRCTLQRLANLIECAEGTLQSLSLTPIEVLVELEPQIFTAIRNVRYLRKLELDSIGTRALGLVRQLRSRPRTLILHAEDRGTISTALLLNSIGDMSNLRTFSVCDSLVGRRNAIPVVPFSGGVWPGVDNLTVISYWGISKSTCVRAFPGIRTLQLWVYREEPEPQAIVDDACWSYLDCLQVFPFSFRYWNIICPTHFVSIESILGFSLRFTPASSRDAVDASDKVDAKLIVHSTSPVALNLGTVADLEFTPRLWMDLVAVAPRLRCLQLELQLMREGRDALPELIAVLHQILPIISQLKNLYHIELCINSAVVNNFSVLPDRKLVSPTRFSLGPDSTKLRVAEKLAGALIEHLPSVHWLSVGFGFRGQMFQDRRFDPFHGTFWWWNVENDGKERKLHPMSTFTGERIRGYLCSPEYDYRTDPLASSLIEFAVSVRYPVSLHNQIQAR</sequence>
<gene>
    <name evidence="1" type="ORF">FIBRA_03147</name>
</gene>
<dbReference type="Proteomes" id="UP000006352">
    <property type="component" value="Unassembled WGS sequence"/>
</dbReference>
<evidence type="ECO:0000313" key="2">
    <source>
        <dbReference type="Proteomes" id="UP000006352"/>
    </source>
</evidence>
<dbReference type="OrthoDB" id="2780918at2759"/>
<evidence type="ECO:0000313" key="1">
    <source>
        <dbReference type="EMBL" id="CCM01099.1"/>
    </source>
</evidence>
<evidence type="ECO:0008006" key="3">
    <source>
        <dbReference type="Google" id="ProtNLM"/>
    </source>
</evidence>
<name>J4H288_9APHY</name>
<dbReference type="EMBL" id="HE797019">
    <property type="protein sequence ID" value="CCM01099.1"/>
    <property type="molecule type" value="Genomic_DNA"/>
</dbReference>
<organism evidence="1 2">
    <name type="scientific">Fibroporia radiculosa</name>
    <dbReference type="NCBI Taxonomy" id="599839"/>
    <lineage>
        <taxon>Eukaryota</taxon>
        <taxon>Fungi</taxon>
        <taxon>Dikarya</taxon>
        <taxon>Basidiomycota</taxon>
        <taxon>Agaricomycotina</taxon>
        <taxon>Agaricomycetes</taxon>
        <taxon>Polyporales</taxon>
        <taxon>Fibroporiaceae</taxon>
        <taxon>Fibroporia</taxon>
    </lineage>
</organism>
<dbReference type="HOGENOM" id="CLU_027156_0_0_1"/>
<proteinExistence type="predicted"/>
<dbReference type="STRING" id="599839.J4H288"/>
<keyword evidence="2" id="KW-1185">Reference proteome</keyword>
<protein>
    <recommendedName>
        <fullName evidence="3">F-box domain-containing protein</fullName>
    </recommendedName>
</protein>
<accession>J4H288</accession>
<dbReference type="GeneID" id="24096010"/>
<reference evidence="1 2" key="1">
    <citation type="journal article" date="2012" name="Appl. Environ. Microbiol.">
        <title>Short-read sequencing for genomic analysis of the brown rot fungus Fibroporia radiculosa.</title>
        <authorList>
            <person name="Tang J.D."/>
            <person name="Perkins A.D."/>
            <person name="Sonstegard T.S."/>
            <person name="Schroeder S.G."/>
            <person name="Burgess S.C."/>
            <person name="Diehl S.V."/>
        </authorList>
    </citation>
    <scope>NUCLEOTIDE SEQUENCE [LARGE SCALE GENOMIC DNA]</scope>
    <source>
        <strain evidence="1 2">TFFH 294</strain>
    </source>
</reference>
<dbReference type="InParanoid" id="J4H288"/>
<dbReference type="RefSeq" id="XP_012180382.1">
    <property type="nucleotide sequence ID" value="XM_012324992.1"/>
</dbReference>